<dbReference type="Pfam" id="PF03478">
    <property type="entry name" value="Beta-prop_KIB1-4"/>
    <property type="match status" value="1"/>
</dbReference>
<dbReference type="OrthoDB" id="642536at2759"/>
<dbReference type="PANTHER" id="PTHR44259:SF93">
    <property type="entry name" value="PROTEIN, PUTATIVE (DUF295)-RELATED"/>
    <property type="match status" value="1"/>
</dbReference>
<dbReference type="InterPro" id="IPR005174">
    <property type="entry name" value="KIB1-4_b-propeller"/>
</dbReference>
<evidence type="ECO:0000313" key="2">
    <source>
        <dbReference type="EMBL" id="KAE8037939.1"/>
    </source>
</evidence>
<proteinExistence type="predicted"/>
<dbReference type="PANTHER" id="PTHR44259">
    <property type="entry name" value="OS07G0183000 PROTEIN-RELATED"/>
    <property type="match status" value="1"/>
</dbReference>
<dbReference type="Proteomes" id="UP000327013">
    <property type="component" value="Chromosome 4"/>
</dbReference>
<keyword evidence="3" id="KW-1185">Reference proteome</keyword>
<evidence type="ECO:0000313" key="3">
    <source>
        <dbReference type="Proteomes" id="UP000327013"/>
    </source>
</evidence>
<gene>
    <name evidence="2" type="ORF">FH972_010489</name>
</gene>
<dbReference type="InterPro" id="IPR050942">
    <property type="entry name" value="F-box_BR-signaling"/>
</dbReference>
<feature type="domain" description="KIB1-4 beta-propeller" evidence="1">
    <location>
        <begin position="61"/>
        <end position="320"/>
    </location>
</feature>
<name>A0A660KUI6_9ROSI</name>
<dbReference type="EMBL" id="CM017324">
    <property type="protein sequence ID" value="KAE8037939.1"/>
    <property type="molecule type" value="Genomic_DNA"/>
</dbReference>
<protein>
    <recommendedName>
        <fullName evidence="1">KIB1-4 beta-propeller domain-containing protein</fullName>
    </recommendedName>
</protein>
<accession>A0A660KUI6</accession>
<evidence type="ECO:0000259" key="1">
    <source>
        <dbReference type="Pfam" id="PF03478"/>
    </source>
</evidence>
<reference evidence="2 3" key="1">
    <citation type="submission" date="2019-06" db="EMBL/GenBank/DDBJ databases">
        <title>A chromosomal-level reference genome of Carpinus fangiana (Coryloideae, Betulaceae).</title>
        <authorList>
            <person name="Yang X."/>
            <person name="Wang Z."/>
            <person name="Zhang L."/>
            <person name="Hao G."/>
            <person name="Liu J."/>
            <person name="Yang Y."/>
        </authorList>
    </citation>
    <scope>NUCLEOTIDE SEQUENCE [LARGE SCALE GENOMIC DNA]</scope>
    <source>
        <strain evidence="2">Cfa_2016G</strain>
        <tissue evidence="2">Leaf</tissue>
    </source>
</reference>
<dbReference type="AlphaFoldDB" id="A0A660KUI6"/>
<organism evidence="2 3">
    <name type="scientific">Carpinus fangiana</name>
    <dbReference type="NCBI Taxonomy" id="176857"/>
    <lineage>
        <taxon>Eukaryota</taxon>
        <taxon>Viridiplantae</taxon>
        <taxon>Streptophyta</taxon>
        <taxon>Embryophyta</taxon>
        <taxon>Tracheophyta</taxon>
        <taxon>Spermatophyta</taxon>
        <taxon>Magnoliopsida</taxon>
        <taxon>eudicotyledons</taxon>
        <taxon>Gunneridae</taxon>
        <taxon>Pentapetalae</taxon>
        <taxon>rosids</taxon>
        <taxon>fabids</taxon>
        <taxon>Fagales</taxon>
        <taxon>Betulaceae</taxon>
        <taxon>Carpinus</taxon>
    </lineage>
</organism>
<sequence>MPWHAIALENYYGERRHKLSLQQPPLPLLFLTHTVPSEEGEITIGIHSISQNKTFELNSFIPSGNHDKCLGSSHGWLITVDYNYVITLSNPFCSNGIICLPPILHINLLHIRKVILSDDPIVASDDYTVMVIYADGLCPNELGFIRPGDKGWTYIKNDSVMDVIFSKGLFYALYAFGSVKTLDISEHYPKLNKVSPTCYSSASFRNKSYIVESAGGDILKFVRLSGIVYDEYFQPFGVTKGFEVSKLQVSNGEKKWVATTDPNVLGDGALFLGDNSSTYVPASDVLGCHPNSIFFFDCCVLDYALLAGVCPRTSYGMGIFYLGDGSFQWHYVPKILSSPKLMLLPIWIKPTFQGK</sequence>